<feature type="compositionally biased region" description="Polar residues" evidence="1">
    <location>
        <begin position="72"/>
        <end position="91"/>
    </location>
</feature>
<feature type="region of interest" description="Disordered" evidence="1">
    <location>
        <begin position="471"/>
        <end position="497"/>
    </location>
</feature>
<feature type="region of interest" description="Disordered" evidence="1">
    <location>
        <begin position="67"/>
        <end position="91"/>
    </location>
</feature>
<evidence type="ECO:0000256" key="1">
    <source>
        <dbReference type="SAM" id="MobiDB-lite"/>
    </source>
</evidence>
<feature type="compositionally biased region" description="Acidic residues" evidence="1">
    <location>
        <begin position="659"/>
        <end position="686"/>
    </location>
</feature>
<protein>
    <submittedName>
        <fullName evidence="3">GLTSCR1 domain-containing protein</fullName>
    </submittedName>
</protein>
<keyword evidence="2" id="KW-1185">Reference proteome</keyword>
<feature type="region of interest" description="Disordered" evidence="1">
    <location>
        <begin position="332"/>
        <end position="376"/>
    </location>
</feature>
<feature type="compositionally biased region" description="Basic and acidic residues" evidence="1">
    <location>
        <begin position="690"/>
        <end position="709"/>
    </location>
</feature>
<dbReference type="WBParaSite" id="Csp11.Scaffold507.g2479.t1">
    <property type="protein sequence ID" value="Csp11.Scaffold507.g2479.t1"/>
    <property type="gene ID" value="Csp11.Scaffold507.g2479"/>
</dbReference>
<proteinExistence type="predicted"/>
<evidence type="ECO:0000313" key="2">
    <source>
        <dbReference type="Proteomes" id="UP000095282"/>
    </source>
</evidence>
<name>A0A1I7T532_9PELO</name>
<organism evidence="2 3">
    <name type="scientific">Caenorhabditis tropicalis</name>
    <dbReference type="NCBI Taxonomy" id="1561998"/>
    <lineage>
        <taxon>Eukaryota</taxon>
        <taxon>Metazoa</taxon>
        <taxon>Ecdysozoa</taxon>
        <taxon>Nematoda</taxon>
        <taxon>Chromadorea</taxon>
        <taxon>Rhabditida</taxon>
        <taxon>Rhabditina</taxon>
        <taxon>Rhabditomorpha</taxon>
        <taxon>Rhabditoidea</taxon>
        <taxon>Rhabditidae</taxon>
        <taxon>Peloderinae</taxon>
        <taxon>Caenorhabditis</taxon>
    </lineage>
</organism>
<evidence type="ECO:0000313" key="3">
    <source>
        <dbReference type="WBParaSite" id="Csp11.Scaffold507.g2479.t1"/>
    </source>
</evidence>
<feature type="region of interest" description="Disordered" evidence="1">
    <location>
        <begin position="420"/>
        <end position="449"/>
    </location>
</feature>
<feature type="compositionally biased region" description="Polar residues" evidence="1">
    <location>
        <begin position="420"/>
        <end position="437"/>
    </location>
</feature>
<dbReference type="eggNOG" id="ENOG502QU2K">
    <property type="taxonomic scope" value="Eukaryota"/>
</dbReference>
<feature type="compositionally biased region" description="Polar residues" evidence="1">
    <location>
        <begin position="576"/>
        <end position="634"/>
    </location>
</feature>
<dbReference type="STRING" id="1561998.A0A1I7T532"/>
<dbReference type="Proteomes" id="UP000095282">
    <property type="component" value="Unplaced"/>
</dbReference>
<reference evidence="3" key="1">
    <citation type="submission" date="2016-11" db="UniProtKB">
        <authorList>
            <consortium name="WormBaseParasite"/>
        </authorList>
    </citation>
    <scope>IDENTIFICATION</scope>
</reference>
<feature type="compositionally biased region" description="Polar residues" evidence="1">
    <location>
        <begin position="332"/>
        <end position="342"/>
    </location>
</feature>
<feature type="compositionally biased region" description="Polar residues" evidence="1">
    <location>
        <begin position="643"/>
        <end position="658"/>
    </location>
</feature>
<feature type="compositionally biased region" description="Low complexity" evidence="1">
    <location>
        <begin position="355"/>
        <end position="376"/>
    </location>
</feature>
<feature type="compositionally biased region" description="Low complexity" evidence="1">
    <location>
        <begin position="438"/>
        <end position="449"/>
    </location>
</feature>
<dbReference type="AlphaFoldDB" id="A0A1I7T532"/>
<feature type="region of interest" description="Disordered" evidence="1">
    <location>
        <begin position="205"/>
        <end position="229"/>
    </location>
</feature>
<feature type="region of interest" description="Disordered" evidence="1">
    <location>
        <begin position="576"/>
        <end position="709"/>
    </location>
</feature>
<accession>A0A1I7T532</accession>
<sequence length="709" mass="80495">MSYGDDDWFPYEFNIRTDSPEAAGNFNYEAGNIDNIPLNDDGPLTPEQGLELDLAGPIDDYQYDSLRISPNGALNGQNQQPGTSGNNDLSGEQFQNMHVMQNSDTFDQHMQPSTSIEYNSFEMPTVINSAMDGGPYQDLGIDDPNSYYANQQPSTSQGNDLIMNENYDMISQSTSYMSHMDHVNSSSTGNPSSHSIMNQQNDNIMQVQQPPPKPKPKKRAPPKKKPAAAADTVGNVLNQMNKMNQQIENNNENRGVKVETRLSQEDAVAVGQLMVRMNMLREEEKNGNDRAEDIANIEAELARLFSVNISQSTNDAAGNVIVNEINQIKNMNNGIGSSSSQVQQNKKAPPKKKNAQNTRNIQQQSQQQQMNLPPQAQMTPAKIVMDPPTTTMVPSNSSHMTNMYNDGVNENYMYQPMDEQGTSQQQYNDYQQSESQDSILHQQNQSHQQIIQAKVVPTMSQRTHNYRQNVIFPSQNNNGPGPSPQLHQPQSHESQHIDQMHDNKFYTQDHQRPHSRQMYIPVHQQDGQMYQSHEPEPTLGDVVRQTQGRYQGPQDAPNLRQQLISNVNASTNKQLLQRSQDPTPSPGNFHSNSSHQPPQQYAEPFQNQESYPSSHDMQPHSHSQQGYESQNQYDTGDEFYDVNQVQSQESQMMNMQTDSQDETYEEQEMFVPQEDQEQMIESDEFYPEVPECRTEESKEKLEEKLEEKD</sequence>
<feature type="compositionally biased region" description="Basic residues" evidence="1">
    <location>
        <begin position="214"/>
        <end position="226"/>
    </location>
</feature>